<evidence type="ECO:0000313" key="1">
    <source>
        <dbReference type="EMBL" id="MBB6353411.1"/>
    </source>
</evidence>
<reference evidence="1 2" key="1">
    <citation type="submission" date="2020-08" db="EMBL/GenBank/DDBJ databases">
        <title>Genomic Encyclopedia of Type Strains, Phase IV (KMG-IV): sequencing the most valuable type-strain genomes for metagenomic binning, comparative biology and taxonomic classification.</title>
        <authorList>
            <person name="Goeker M."/>
        </authorList>
    </citation>
    <scope>NUCLEOTIDE SEQUENCE [LARGE SCALE GENOMIC DNA]</scope>
    <source>
        <strain evidence="1 2">DSM 7051</strain>
    </source>
</reference>
<name>A0A7X0F5D0_9HYPH</name>
<protein>
    <submittedName>
        <fullName evidence="1">Vacuolar-type H+-ATPase subunit I/STV1</fullName>
    </submittedName>
</protein>
<comment type="caution">
    <text evidence="1">The sequence shown here is derived from an EMBL/GenBank/DDBJ whole genome shotgun (WGS) entry which is preliminary data.</text>
</comment>
<proteinExistence type="predicted"/>
<dbReference type="RefSeq" id="WP_055978386.1">
    <property type="nucleotide sequence ID" value="NZ_BAABEG010000001.1"/>
</dbReference>
<dbReference type="Proteomes" id="UP000536262">
    <property type="component" value="Unassembled WGS sequence"/>
</dbReference>
<organism evidence="1 2">
    <name type="scientific">Aminobacter aganoensis</name>
    <dbReference type="NCBI Taxonomy" id="83264"/>
    <lineage>
        <taxon>Bacteria</taxon>
        <taxon>Pseudomonadati</taxon>
        <taxon>Pseudomonadota</taxon>
        <taxon>Alphaproteobacteria</taxon>
        <taxon>Hyphomicrobiales</taxon>
        <taxon>Phyllobacteriaceae</taxon>
        <taxon>Aminobacter</taxon>
    </lineage>
</organism>
<dbReference type="AlphaFoldDB" id="A0A7X0F5D0"/>
<evidence type="ECO:0000313" key="2">
    <source>
        <dbReference type="Proteomes" id="UP000536262"/>
    </source>
</evidence>
<gene>
    <name evidence="1" type="ORF">GGR00_001179</name>
</gene>
<accession>A0A7X0F5D0</accession>
<keyword evidence="2" id="KW-1185">Reference proteome</keyword>
<sequence>MKLEVSLVAIADERWRALRALHEGATADVELLSVASGYAVASIERRSAREGWIAAAPGDFAERLARLADSLVAQVETLRLENEDGFDKAQVEMVGSIIRTVEKITELMRGGEAAKVSQTDRDAEMADVLARIDQRIVELARDYARVLCAAGTDPAPRQVDREGVV</sequence>
<dbReference type="EMBL" id="JACHOU010000002">
    <property type="protein sequence ID" value="MBB6353411.1"/>
    <property type="molecule type" value="Genomic_DNA"/>
</dbReference>